<sequence>MFHKGWTDGEVVLRLKLEASRPIKRKKSDESLKLVIYNPKQKTKRMIRMPQDWMGFDVDLYMESLVSPRGYYSTRRHC</sequence>
<protein>
    <submittedName>
        <fullName evidence="1">Uncharacterized protein</fullName>
    </submittedName>
</protein>
<comment type="caution">
    <text evidence="1">The sequence shown here is derived from an EMBL/GenBank/DDBJ whole genome shotgun (WGS) entry which is preliminary data.</text>
</comment>
<evidence type="ECO:0000313" key="1">
    <source>
        <dbReference type="EMBL" id="KAI8561478.1"/>
    </source>
</evidence>
<proteinExistence type="predicted"/>
<dbReference type="Proteomes" id="UP001062846">
    <property type="component" value="Chromosome 4"/>
</dbReference>
<gene>
    <name evidence="1" type="ORF">RHMOL_Rhmol04G0343100</name>
</gene>
<accession>A0ACC0P9N0</accession>
<name>A0ACC0P9N0_RHOML</name>
<evidence type="ECO:0000313" key="2">
    <source>
        <dbReference type="Proteomes" id="UP001062846"/>
    </source>
</evidence>
<keyword evidence="2" id="KW-1185">Reference proteome</keyword>
<dbReference type="EMBL" id="CM046391">
    <property type="protein sequence ID" value="KAI8561478.1"/>
    <property type="molecule type" value="Genomic_DNA"/>
</dbReference>
<organism evidence="1 2">
    <name type="scientific">Rhododendron molle</name>
    <name type="common">Chinese azalea</name>
    <name type="synonym">Azalea mollis</name>
    <dbReference type="NCBI Taxonomy" id="49168"/>
    <lineage>
        <taxon>Eukaryota</taxon>
        <taxon>Viridiplantae</taxon>
        <taxon>Streptophyta</taxon>
        <taxon>Embryophyta</taxon>
        <taxon>Tracheophyta</taxon>
        <taxon>Spermatophyta</taxon>
        <taxon>Magnoliopsida</taxon>
        <taxon>eudicotyledons</taxon>
        <taxon>Gunneridae</taxon>
        <taxon>Pentapetalae</taxon>
        <taxon>asterids</taxon>
        <taxon>Ericales</taxon>
        <taxon>Ericaceae</taxon>
        <taxon>Ericoideae</taxon>
        <taxon>Rhodoreae</taxon>
        <taxon>Rhododendron</taxon>
    </lineage>
</organism>
<reference evidence="1" key="1">
    <citation type="submission" date="2022-02" db="EMBL/GenBank/DDBJ databases">
        <title>Plant Genome Project.</title>
        <authorList>
            <person name="Zhang R.-G."/>
        </authorList>
    </citation>
    <scope>NUCLEOTIDE SEQUENCE</scope>
    <source>
        <strain evidence="1">AT1</strain>
    </source>
</reference>